<name>A0A2X1N043_ECOLX</name>
<reference evidence="1 2" key="1">
    <citation type="submission" date="2018-06" db="EMBL/GenBank/DDBJ databases">
        <authorList>
            <consortium name="Pathogen Informatics"/>
            <person name="Doyle S."/>
        </authorList>
    </citation>
    <scope>NUCLEOTIDE SEQUENCE [LARGE SCALE GENOMIC DNA]</scope>
    <source>
        <strain evidence="1 2">NCTC9073</strain>
    </source>
</reference>
<protein>
    <submittedName>
        <fullName evidence="1">Uncharacterized protein</fullName>
    </submittedName>
</protein>
<accession>A0A2X1N043</accession>
<dbReference type="Proteomes" id="UP000250780">
    <property type="component" value="Unassembled WGS sequence"/>
</dbReference>
<organism evidence="1 2">
    <name type="scientific">Escherichia coli</name>
    <dbReference type="NCBI Taxonomy" id="562"/>
    <lineage>
        <taxon>Bacteria</taxon>
        <taxon>Pseudomonadati</taxon>
        <taxon>Pseudomonadota</taxon>
        <taxon>Gammaproteobacteria</taxon>
        <taxon>Enterobacterales</taxon>
        <taxon>Enterobacteriaceae</taxon>
        <taxon>Escherichia</taxon>
    </lineage>
</organism>
<evidence type="ECO:0000313" key="1">
    <source>
        <dbReference type="EMBL" id="SPX12071.1"/>
    </source>
</evidence>
<dbReference type="AlphaFoldDB" id="A0A2X1N043"/>
<proteinExistence type="predicted"/>
<gene>
    <name evidence="1" type="ORF">NCTC9073_03427</name>
</gene>
<sequence>MILLGKFSALWIKRQRQMNVIWHFPAKKLVQRDLPYCWFNQISPTHYFCNALEMIINHNSQVVGEQPITAMNDKSSRASFSSA</sequence>
<evidence type="ECO:0000313" key="2">
    <source>
        <dbReference type="Proteomes" id="UP000250780"/>
    </source>
</evidence>
<dbReference type="EMBL" id="UASD01000008">
    <property type="protein sequence ID" value="SPX12071.1"/>
    <property type="molecule type" value="Genomic_DNA"/>
</dbReference>